<evidence type="ECO:0000256" key="2">
    <source>
        <dbReference type="ARBA" id="ARBA00022729"/>
    </source>
</evidence>
<feature type="compositionally biased region" description="Polar residues" evidence="4">
    <location>
        <begin position="491"/>
        <end position="503"/>
    </location>
</feature>
<name>A0ABV5RYN6_9ACTN</name>
<evidence type="ECO:0000313" key="7">
    <source>
        <dbReference type="EMBL" id="MFB9624440.1"/>
    </source>
</evidence>
<keyword evidence="8" id="KW-1185">Reference proteome</keyword>
<sequence>MRKSVISTLLAGLVLAASTGGVASAEPSPETSTPAPIGWAACGDYGGECATIKVPVDYANPSGATLDLAIGRLKALNPARRIGVLVVHPGGPDASGINPFILHNAIPAESALRQYFDLVSVDPRGVARSNPVQCDADLLDQMPGTYPANESEYQGWLAYNAKLSQNCRERTGPLYDHVDTTNAARDVDSIRAALGEKQISFFALSYGTQVGQQYAELFPQNIRAMAIDSNMDHSITSAFRYLQTTTEDFEGSFKAFVRWCGETPACALHGENVTAIWDGLHRKAAEGTLKDPATGEPITAETLRIFLFDGMYDPAGSWFDVATTLKDLQAGTAAKLPTLAKPKAETASYAYQAIWCSDWKWQVTGFKQLDQYRRQLEALYPHTKLSPFWSDVVLCLGRQGKVTNPQHRLDISGAPPVLLPKARYDVGTPAAWNYGAAAQIPRVRVLEYDGVGHGQYRNSTCARNHIETYLTSLKLPPSGTHCAPEYPSQPPTSVRANQEQPLSVTGRPLH</sequence>
<dbReference type="Gene3D" id="3.40.50.1820">
    <property type="entry name" value="alpha/beta hydrolase"/>
    <property type="match status" value="1"/>
</dbReference>
<dbReference type="InterPro" id="IPR051601">
    <property type="entry name" value="Serine_prot/Carboxylest_S33"/>
</dbReference>
<dbReference type="EMBL" id="JBHMBW010000012">
    <property type="protein sequence ID" value="MFB9624440.1"/>
    <property type="molecule type" value="Genomic_DNA"/>
</dbReference>
<dbReference type="InterPro" id="IPR013595">
    <property type="entry name" value="Pept_S33_TAP-like_C"/>
</dbReference>
<dbReference type="InterPro" id="IPR029058">
    <property type="entry name" value="AB_hydrolase_fold"/>
</dbReference>
<organism evidence="7 8">
    <name type="scientific">Nonomuraea helvata</name>
    <dbReference type="NCBI Taxonomy" id="37484"/>
    <lineage>
        <taxon>Bacteria</taxon>
        <taxon>Bacillati</taxon>
        <taxon>Actinomycetota</taxon>
        <taxon>Actinomycetes</taxon>
        <taxon>Streptosporangiales</taxon>
        <taxon>Streptosporangiaceae</taxon>
        <taxon>Nonomuraea</taxon>
    </lineage>
</organism>
<comment type="similarity">
    <text evidence="1">Belongs to the peptidase S33 family.</text>
</comment>
<gene>
    <name evidence="7" type="ORF">ACFFSA_15250</name>
</gene>
<comment type="caution">
    <text evidence="7">The sequence shown here is derived from an EMBL/GenBank/DDBJ whole genome shotgun (WGS) entry which is preliminary data.</text>
</comment>
<dbReference type="PANTHER" id="PTHR43248">
    <property type="entry name" value="2-SUCCINYL-6-HYDROXY-2,4-CYCLOHEXADIENE-1-CARBOXYLATE SYNTHASE"/>
    <property type="match status" value="1"/>
</dbReference>
<feature type="signal peptide" evidence="5">
    <location>
        <begin position="1"/>
        <end position="25"/>
    </location>
</feature>
<reference evidence="7 8" key="1">
    <citation type="submission" date="2024-09" db="EMBL/GenBank/DDBJ databases">
        <authorList>
            <person name="Sun Q."/>
            <person name="Mori K."/>
        </authorList>
    </citation>
    <scope>NUCLEOTIDE SEQUENCE [LARGE SCALE GENOMIC DNA]</scope>
    <source>
        <strain evidence="7 8">JCM 3143</strain>
    </source>
</reference>
<evidence type="ECO:0000313" key="8">
    <source>
        <dbReference type="Proteomes" id="UP001589532"/>
    </source>
</evidence>
<dbReference type="RefSeq" id="WP_344985547.1">
    <property type="nucleotide sequence ID" value="NZ_BAAAXV010000001.1"/>
</dbReference>
<feature type="region of interest" description="Disordered" evidence="4">
    <location>
        <begin position="480"/>
        <end position="510"/>
    </location>
</feature>
<evidence type="ECO:0000259" key="6">
    <source>
        <dbReference type="Pfam" id="PF08386"/>
    </source>
</evidence>
<evidence type="ECO:0000256" key="1">
    <source>
        <dbReference type="ARBA" id="ARBA00010088"/>
    </source>
</evidence>
<feature type="domain" description="Peptidase S33 tripeptidyl aminopeptidase-like C-terminal" evidence="6">
    <location>
        <begin position="388"/>
        <end position="482"/>
    </location>
</feature>
<proteinExistence type="inferred from homology"/>
<dbReference type="GO" id="GO:0016787">
    <property type="term" value="F:hydrolase activity"/>
    <property type="evidence" value="ECO:0007669"/>
    <property type="project" value="UniProtKB-KW"/>
</dbReference>
<keyword evidence="3 7" id="KW-0378">Hydrolase</keyword>
<dbReference type="Pfam" id="PF08386">
    <property type="entry name" value="Abhydrolase_4"/>
    <property type="match status" value="1"/>
</dbReference>
<evidence type="ECO:0000256" key="5">
    <source>
        <dbReference type="SAM" id="SignalP"/>
    </source>
</evidence>
<feature type="chain" id="PRO_5047538070" evidence="5">
    <location>
        <begin position="26"/>
        <end position="510"/>
    </location>
</feature>
<accession>A0ABV5RYN6</accession>
<keyword evidence="2 5" id="KW-0732">Signal</keyword>
<protein>
    <submittedName>
        <fullName evidence="7">Alpha/beta fold hydrolase</fullName>
    </submittedName>
</protein>
<dbReference type="Proteomes" id="UP001589532">
    <property type="component" value="Unassembled WGS sequence"/>
</dbReference>
<evidence type="ECO:0000256" key="3">
    <source>
        <dbReference type="ARBA" id="ARBA00022801"/>
    </source>
</evidence>
<evidence type="ECO:0000256" key="4">
    <source>
        <dbReference type="SAM" id="MobiDB-lite"/>
    </source>
</evidence>
<dbReference type="PANTHER" id="PTHR43248:SF29">
    <property type="entry name" value="TRIPEPTIDYL AMINOPEPTIDASE"/>
    <property type="match status" value="1"/>
</dbReference>
<dbReference type="SUPFAM" id="SSF53474">
    <property type="entry name" value="alpha/beta-Hydrolases"/>
    <property type="match status" value="1"/>
</dbReference>